<dbReference type="AlphaFoldDB" id="T1GLV0"/>
<organism evidence="1 2">
    <name type="scientific">Megaselia scalaris</name>
    <name type="common">Humpbacked fly</name>
    <name type="synonym">Phora scalaris</name>
    <dbReference type="NCBI Taxonomy" id="36166"/>
    <lineage>
        <taxon>Eukaryota</taxon>
        <taxon>Metazoa</taxon>
        <taxon>Ecdysozoa</taxon>
        <taxon>Arthropoda</taxon>
        <taxon>Hexapoda</taxon>
        <taxon>Insecta</taxon>
        <taxon>Pterygota</taxon>
        <taxon>Neoptera</taxon>
        <taxon>Endopterygota</taxon>
        <taxon>Diptera</taxon>
        <taxon>Brachycera</taxon>
        <taxon>Muscomorpha</taxon>
        <taxon>Platypezoidea</taxon>
        <taxon>Phoridae</taxon>
        <taxon>Megaseliini</taxon>
        <taxon>Megaselia</taxon>
    </lineage>
</organism>
<reference evidence="2" key="1">
    <citation type="submission" date="2013-02" db="EMBL/GenBank/DDBJ databases">
        <authorList>
            <person name="Hughes D."/>
        </authorList>
    </citation>
    <scope>NUCLEOTIDE SEQUENCE</scope>
    <source>
        <strain>Durham</strain>
        <strain evidence="2">NC isolate 2 -- Noor lab</strain>
    </source>
</reference>
<reference evidence="1" key="2">
    <citation type="submission" date="2015-06" db="UniProtKB">
        <authorList>
            <consortium name="EnsemblMetazoa"/>
        </authorList>
    </citation>
    <scope>IDENTIFICATION</scope>
</reference>
<dbReference type="EMBL" id="CAQQ02393781">
    <property type="status" value="NOT_ANNOTATED_CDS"/>
    <property type="molecule type" value="Genomic_DNA"/>
</dbReference>
<proteinExistence type="predicted"/>
<evidence type="ECO:0000313" key="2">
    <source>
        <dbReference type="Proteomes" id="UP000015102"/>
    </source>
</evidence>
<dbReference type="EMBL" id="CAQQ02393780">
    <property type="status" value="NOT_ANNOTATED_CDS"/>
    <property type="molecule type" value="Genomic_DNA"/>
</dbReference>
<keyword evidence="2" id="KW-1185">Reference proteome</keyword>
<protein>
    <submittedName>
        <fullName evidence="1">Uncharacterized protein</fullName>
    </submittedName>
</protein>
<dbReference type="Proteomes" id="UP000015102">
    <property type="component" value="Unassembled WGS sequence"/>
</dbReference>
<name>T1GLV0_MEGSC</name>
<evidence type="ECO:0000313" key="1">
    <source>
        <dbReference type="EnsemblMetazoa" id="MESCA004514-PA"/>
    </source>
</evidence>
<sequence>MAVSNPYIGGRLMMARNLAVDVGQEWIVLKCAWTIHLTRLGASNSVMLMFYGNEISNILAKQVIDCHISWAPKVSPPVSYGKEYLFSRMNENCKKRWLSIDCVVAFSTSTHCIFFTDREESSWDNSDSGMSSCGK</sequence>
<accession>T1GLV0</accession>
<dbReference type="EnsemblMetazoa" id="MESCA004514-RA">
    <property type="protein sequence ID" value="MESCA004514-PA"/>
    <property type="gene ID" value="MESCA004514"/>
</dbReference>
<dbReference type="HOGENOM" id="CLU_1888138_0_0_1"/>